<dbReference type="InterPro" id="IPR005158">
    <property type="entry name" value="BTAD"/>
</dbReference>
<dbReference type="PANTHER" id="PTHR35807:SF1">
    <property type="entry name" value="TRANSCRIPTIONAL REGULATOR REDD"/>
    <property type="match status" value="1"/>
</dbReference>
<organism evidence="8 9">
    <name type="scientific">Micromonospora parathelypteridis</name>
    <dbReference type="NCBI Taxonomy" id="1839617"/>
    <lineage>
        <taxon>Bacteria</taxon>
        <taxon>Bacillati</taxon>
        <taxon>Actinomycetota</taxon>
        <taxon>Actinomycetes</taxon>
        <taxon>Micromonosporales</taxon>
        <taxon>Micromonosporaceae</taxon>
        <taxon>Micromonospora</taxon>
    </lineage>
</organism>
<dbReference type="Gene3D" id="3.40.50.300">
    <property type="entry name" value="P-loop containing nucleotide triphosphate hydrolases"/>
    <property type="match status" value="1"/>
</dbReference>
<dbReference type="SUPFAM" id="SSF48452">
    <property type="entry name" value="TPR-like"/>
    <property type="match status" value="3"/>
</dbReference>
<sequence length="962" mass="105267">MEFRLLGSVHLLSASGELVRLNRRMERLVLAVLLLEPGRVITTDRLIDLLWREAPPAAARTTLQTLVSRIRTALRSAGGDDQLVRLVAHGQGYLLQVQPDTVDLHRFRRLVDAARTIDDPGLRSARLTAALELWRGPALADAADGDLREQLCGGLEESRFAALSDRIDADLEAGRHSELIPELSRLAHEHPMRERLSGQLMLALHRSGRRADALAAYRRTREILVAELGLEPGSELRGLAASIITDREGPAVDADEASGNAATAEARAGSAARVEHPARSVVPAQLPPALAGFVGRTAYLRDLSDLLVERAGGPAVPPSMPICVIAGTAGIGKTALAVTWAHQVRHRFPDGQLHVNLRGFDPNGSSTSPGEALRGFLEALHIPTRQVPPGVEAQTGLYRSLLADKRVLILLDNARDAEQVRPLLPASPGCLVLVTSRNVLSGLVATEGAVPMRLDLPSAAEASELLARRVGAERIAAGSSAVEDIITRCARLPLALAIVAARAATKPSLTIEELATELSQYAHDLDAFDGEEAITQLRTVFSWSYRTLSVGAAHLFRLLGLHPGPDVSVSAAAGLAGVDPHQVRPLLAELVRVHLIAEHPPGRYAFHDLLAAYAAELVHTHDCDADRRDARHRLLDHYLQSAYRAALLLEPRRDPIELATPLVEGPAEDFVDPDRAMEWFADERPVLLAAIPHAASTGFDRHAWQLAWTLSTFYNRQGRWPELITALDGILRLADRSGQAHIHRLLGLSHAHLGHDDSACTHLQQALDLTKAVGDRTGQANVHHNLTWLYAREKRDREALVHARQALDLYQATNHRAGQARMLNAVAWLHVRIGNHQEAVTHCRHALIMLEEIEDRPGQANSWDTLGYAFHHLGRYEQATIAYQRALDLFRLDGDRFHEADTLAHLGETQCVTGATEKARRTWQRALRIFHEIGHADAGQLQAKLAQLDRDPTSLPKPGLSR</sequence>
<dbReference type="AlphaFoldDB" id="A0A840VXI9"/>
<evidence type="ECO:0000256" key="4">
    <source>
        <dbReference type="ARBA" id="ARBA00023163"/>
    </source>
</evidence>
<protein>
    <submittedName>
        <fullName evidence="8">DNA-binding SARP family transcriptional activator/tetratricopeptide (TPR) repeat protein</fullName>
    </submittedName>
</protein>
<feature type="DNA-binding region" description="OmpR/PhoB-type" evidence="6">
    <location>
        <begin position="1"/>
        <end position="97"/>
    </location>
</feature>
<evidence type="ECO:0000259" key="7">
    <source>
        <dbReference type="PROSITE" id="PS51755"/>
    </source>
</evidence>
<reference evidence="8 9" key="1">
    <citation type="submission" date="2020-08" db="EMBL/GenBank/DDBJ databases">
        <title>Sequencing the genomes of 1000 actinobacteria strains.</title>
        <authorList>
            <person name="Klenk H.-P."/>
        </authorList>
    </citation>
    <scope>NUCLEOTIDE SEQUENCE [LARGE SCALE GENOMIC DNA]</scope>
    <source>
        <strain evidence="8 9">DSM 103125</strain>
    </source>
</reference>
<keyword evidence="5" id="KW-0802">TPR repeat</keyword>
<dbReference type="InterPro" id="IPR051677">
    <property type="entry name" value="AfsR-DnrI-RedD_regulator"/>
</dbReference>
<comment type="caution">
    <text evidence="8">The sequence shown here is derived from an EMBL/GenBank/DDBJ whole genome shotgun (WGS) entry which is preliminary data.</text>
</comment>
<evidence type="ECO:0000313" key="8">
    <source>
        <dbReference type="EMBL" id="MBB5480726.1"/>
    </source>
</evidence>
<dbReference type="InterPro" id="IPR001867">
    <property type="entry name" value="OmpR/PhoB-type_DNA-bd"/>
</dbReference>
<keyword evidence="3 6" id="KW-0238">DNA-binding</keyword>
<dbReference type="PANTHER" id="PTHR35807">
    <property type="entry name" value="TRANSCRIPTIONAL REGULATOR REDD-RELATED"/>
    <property type="match status" value="1"/>
</dbReference>
<dbReference type="EMBL" id="JACHDP010000001">
    <property type="protein sequence ID" value="MBB5480726.1"/>
    <property type="molecule type" value="Genomic_DNA"/>
</dbReference>
<dbReference type="Pfam" id="PF13424">
    <property type="entry name" value="TPR_12"/>
    <property type="match status" value="2"/>
</dbReference>
<dbReference type="InterPro" id="IPR019734">
    <property type="entry name" value="TPR_rpt"/>
</dbReference>
<gene>
    <name evidence="8" type="ORF">HNR20_005231</name>
</gene>
<dbReference type="PROSITE" id="PS50005">
    <property type="entry name" value="TPR"/>
    <property type="match status" value="1"/>
</dbReference>
<dbReference type="GO" id="GO:0006355">
    <property type="term" value="P:regulation of DNA-templated transcription"/>
    <property type="evidence" value="ECO:0007669"/>
    <property type="project" value="InterPro"/>
</dbReference>
<evidence type="ECO:0000313" key="9">
    <source>
        <dbReference type="Proteomes" id="UP000586947"/>
    </source>
</evidence>
<dbReference type="PROSITE" id="PS51755">
    <property type="entry name" value="OMPR_PHOB"/>
    <property type="match status" value="1"/>
</dbReference>
<keyword evidence="9" id="KW-1185">Reference proteome</keyword>
<keyword evidence="4" id="KW-0804">Transcription</keyword>
<accession>A0A840VXI9</accession>
<dbReference type="GO" id="GO:0000160">
    <property type="term" value="P:phosphorelay signal transduction system"/>
    <property type="evidence" value="ECO:0007669"/>
    <property type="project" value="InterPro"/>
</dbReference>
<dbReference type="Proteomes" id="UP000586947">
    <property type="component" value="Unassembled WGS sequence"/>
</dbReference>
<keyword evidence="2" id="KW-0805">Transcription regulation</keyword>
<dbReference type="Gene3D" id="1.10.10.10">
    <property type="entry name" value="Winged helix-like DNA-binding domain superfamily/Winged helix DNA-binding domain"/>
    <property type="match status" value="1"/>
</dbReference>
<dbReference type="InterPro" id="IPR027417">
    <property type="entry name" value="P-loop_NTPase"/>
</dbReference>
<dbReference type="SMART" id="SM01043">
    <property type="entry name" value="BTAD"/>
    <property type="match status" value="1"/>
</dbReference>
<evidence type="ECO:0000256" key="6">
    <source>
        <dbReference type="PROSITE-ProRule" id="PRU01091"/>
    </source>
</evidence>
<evidence type="ECO:0000256" key="5">
    <source>
        <dbReference type="PROSITE-ProRule" id="PRU00339"/>
    </source>
</evidence>
<proteinExistence type="inferred from homology"/>
<evidence type="ECO:0000256" key="3">
    <source>
        <dbReference type="ARBA" id="ARBA00023125"/>
    </source>
</evidence>
<dbReference type="SMART" id="SM00028">
    <property type="entry name" value="TPR"/>
    <property type="match status" value="5"/>
</dbReference>
<feature type="domain" description="OmpR/PhoB-type" evidence="7">
    <location>
        <begin position="1"/>
        <end position="97"/>
    </location>
</feature>
<dbReference type="GO" id="GO:0043531">
    <property type="term" value="F:ADP binding"/>
    <property type="evidence" value="ECO:0007669"/>
    <property type="project" value="InterPro"/>
</dbReference>
<dbReference type="PRINTS" id="PR00364">
    <property type="entry name" value="DISEASERSIST"/>
</dbReference>
<evidence type="ECO:0000256" key="2">
    <source>
        <dbReference type="ARBA" id="ARBA00023015"/>
    </source>
</evidence>
<dbReference type="SUPFAM" id="SSF46894">
    <property type="entry name" value="C-terminal effector domain of the bipartite response regulators"/>
    <property type="match status" value="1"/>
</dbReference>
<dbReference type="CDD" id="cd15831">
    <property type="entry name" value="BTAD"/>
    <property type="match status" value="1"/>
</dbReference>
<name>A0A840VXI9_9ACTN</name>
<dbReference type="SMART" id="SM00862">
    <property type="entry name" value="Trans_reg_C"/>
    <property type="match status" value="1"/>
</dbReference>
<dbReference type="InterPro" id="IPR011990">
    <property type="entry name" value="TPR-like_helical_dom_sf"/>
</dbReference>
<dbReference type="InterPro" id="IPR016032">
    <property type="entry name" value="Sig_transdc_resp-reg_C-effctor"/>
</dbReference>
<evidence type="ECO:0000256" key="1">
    <source>
        <dbReference type="ARBA" id="ARBA00005820"/>
    </source>
</evidence>
<feature type="repeat" description="TPR" evidence="5">
    <location>
        <begin position="860"/>
        <end position="893"/>
    </location>
</feature>
<dbReference type="SUPFAM" id="SSF52540">
    <property type="entry name" value="P-loop containing nucleoside triphosphate hydrolases"/>
    <property type="match status" value="1"/>
</dbReference>
<dbReference type="Pfam" id="PF00486">
    <property type="entry name" value="Trans_reg_C"/>
    <property type="match status" value="1"/>
</dbReference>
<dbReference type="RefSeq" id="WP_184185089.1">
    <property type="nucleotide sequence ID" value="NZ_BMNF01000004.1"/>
</dbReference>
<dbReference type="Gene3D" id="1.25.40.10">
    <property type="entry name" value="Tetratricopeptide repeat domain"/>
    <property type="match status" value="2"/>
</dbReference>
<comment type="similarity">
    <text evidence="1">Belongs to the AfsR/DnrI/RedD regulatory family.</text>
</comment>
<dbReference type="GO" id="GO:0003677">
    <property type="term" value="F:DNA binding"/>
    <property type="evidence" value="ECO:0007669"/>
    <property type="project" value="UniProtKB-UniRule"/>
</dbReference>
<dbReference type="Pfam" id="PF03704">
    <property type="entry name" value="BTAD"/>
    <property type="match status" value="1"/>
</dbReference>
<dbReference type="InterPro" id="IPR036388">
    <property type="entry name" value="WH-like_DNA-bd_sf"/>
</dbReference>